<evidence type="ECO:0008006" key="5">
    <source>
        <dbReference type="Google" id="ProtNLM"/>
    </source>
</evidence>
<feature type="region of interest" description="Disordered" evidence="1">
    <location>
        <begin position="309"/>
        <end position="332"/>
    </location>
</feature>
<gene>
    <name evidence="3" type="ORF">KFL_000350040</name>
</gene>
<keyword evidence="2" id="KW-0472">Membrane</keyword>
<protein>
    <recommendedName>
        <fullName evidence="5">Alpha/beta-Hydrolases superfamily protein</fullName>
    </recommendedName>
</protein>
<evidence type="ECO:0000313" key="3">
    <source>
        <dbReference type="EMBL" id="GAQ79647.1"/>
    </source>
</evidence>
<dbReference type="AlphaFoldDB" id="A0A1Y1HSW7"/>
<dbReference type="InterPro" id="IPR029058">
    <property type="entry name" value="AB_hydrolase_fold"/>
</dbReference>
<keyword evidence="4" id="KW-1185">Reference proteome</keyword>
<feature type="transmembrane region" description="Helical" evidence="2">
    <location>
        <begin position="748"/>
        <end position="766"/>
    </location>
</feature>
<reference evidence="3 4" key="1">
    <citation type="journal article" date="2014" name="Nat. Commun.">
        <title>Klebsormidium flaccidum genome reveals primary factors for plant terrestrial adaptation.</title>
        <authorList>
            <person name="Hori K."/>
            <person name="Maruyama F."/>
            <person name="Fujisawa T."/>
            <person name="Togashi T."/>
            <person name="Yamamoto N."/>
            <person name="Seo M."/>
            <person name="Sato S."/>
            <person name="Yamada T."/>
            <person name="Mori H."/>
            <person name="Tajima N."/>
            <person name="Moriyama T."/>
            <person name="Ikeuchi M."/>
            <person name="Watanabe M."/>
            <person name="Wada H."/>
            <person name="Kobayashi K."/>
            <person name="Saito M."/>
            <person name="Masuda T."/>
            <person name="Sasaki-Sekimoto Y."/>
            <person name="Mashiguchi K."/>
            <person name="Awai K."/>
            <person name="Shimojima M."/>
            <person name="Masuda S."/>
            <person name="Iwai M."/>
            <person name="Nobusawa T."/>
            <person name="Narise T."/>
            <person name="Kondo S."/>
            <person name="Saito H."/>
            <person name="Sato R."/>
            <person name="Murakawa M."/>
            <person name="Ihara Y."/>
            <person name="Oshima-Yamada Y."/>
            <person name="Ohtaka K."/>
            <person name="Satoh M."/>
            <person name="Sonobe K."/>
            <person name="Ishii M."/>
            <person name="Ohtani R."/>
            <person name="Kanamori-Sato M."/>
            <person name="Honoki R."/>
            <person name="Miyazaki D."/>
            <person name="Mochizuki H."/>
            <person name="Umetsu J."/>
            <person name="Higashi K."/>
            <person name="Shibata D."/>
            <person name="Kamiya Y."/>
            <person name="Sato N."/>
            <person name="Nakamura Y."/>
            <person name="Tabata S."/>
            <person name="Ida S."/>
            <person name="Kurokawa K."/>
            <person name="Ohta H."/>
        </authorList>
    </citation>
    <scope>NUCLEOTIDE SEQUENCE [LARGE SCALE GENOMIC DNA]</scope>
    <source>
        <strain evidence="3 4">NIES-2285</strain>
    </source>
</reference>
<keyword evidence="2" id="KW-0812">Transmembrane</keyword>
<evidence type="ECO:0000256" key="1">
    <source>
        <dbReference type="SAM" id="MobiDB-lite"/>
    </source>
</evidence>
<evidence type="ECO:0000313" key="4">
    <source>
        <dbReference type="Proteomes" id="UP000054558"/>
    </source>
</evidence>
<dbReference type="Proteomes" id="UP000054558">
    <property type="component" value="Unassembled WGS sequence"/>
</dbReference>
<name>A0A1Y1HSW7_KLENI</name>
<dbReference type="EMBL" id="DF236984">
    <property type="protein sequence ID" value="GAQ79647.1"/>
    <property type="molecule type" value="Genomic_DNA"/>
</dbReference>
<proteinExistence type="predicted"/>
<dbReference type="OMA" id="NRGWRIS"/>
<keyword evidence="2" id="KW-1133">Transmembrane helix</keyword>
<dbReference type="SUPFAM" id="SSF53474">
    <property type="entry name" value="alpha/beta-Hydrolases"/>
    <property type="match status" value="2"/>
</dbReference>
<evidence type="ECO:0000256" key="2">
    <source>
        <dbReference type="SAM" id="Phobius"/>
    </source>
</evidence>
<feature type="transmembrane region" description="Helical" evidence="2">
    <location>
        <begin position="13"/>
        <end position="41"/>
    </location>
</feature>
<accession>A0A1Y1HSW7</accession>
<sequence length="769" mass="84823">MASQSFGDIEWPPLLWCAIMLGVFPLGLALVLLLALLRWVLVVLSCGRLRWGADRTRVLKQTVWRQKEPRQEHILVVLMYGYSHTRQTLDPIIRAIEEDKGQTRSSGGQQGSAHVDVDILVPGLPATPLDSILGTNWFGPCGVFSVTHPDTILEAMHREVVKAVDKGEYTKLVLVGHSIGAVLVRNLYLKLHDDDGSSRARTFCGEKSELAANGAPHSDSAARPPLDVRLVLLSGTNRGFAFGNGVRSLSSNLVLNAILAGLLPYTRILVGLIETLARRPVFFISHFRRGSVYICKSRLKWLEMARPDVKRTRGSPDSPRPPRPEKPTRPPPFVVQLAGSNDNAASPQDDIDLLVLDAERPGPASEDRFVYRTILGSDHESVLDVSDADKKFGKVRREAVLSALFEPPETLVALDETKLIASTEELSNRSKLRQNVEKGKHVVFVLHGIRDYGFWTSKLARSIQKSVWDAEKNKSTSEELDQKWHFRAMGTAYGYFGALPFLLAWDRQTKVEWFMDEYVTARAEFPHADFHFVGHSNATYIAARALAEYDCCEFERVVFAGSVVETTYPWEKVLETQPGHQKPQVGCVLNYVATADWIVATFPKAFERLCGCFGLGLGGGGSDGFSDLTDRLLEAGESALHPKDEPGGNPAFPDGSSYQVKYIVGGHGAGVQDINWRAIANFVTGTTAADPKTESPGPTALLVEKQGLGFRVWNCGIGIVVTWTALAAVAAAPIGISIWRMVVTGELVWLWTSLIWSWVITVFQVATRF</sequence>
<organism evidence="3 4">
    <name type="scientific">Klebsormidium nitens</name>
    <name type="common">Green alga</name>
    <name type="synonym">Ulothrix nitens</name>
    <dbReference type="NCBI Taxonomy" id="105231"/>
    <lineage>
        <taxon>Eukaryota</taxon>
        <taxon>Viridiplantae</taxon>
        <taxon>Streptophyta</taxon>
        <taxon>Klebsormidiophyceae</taxon>
        <taxon>Klebsormidiales</taxon>
        <taxon>Klebsormidiaceae</taxon>
        <taxon>Klebsormidium</taxon>
    </lineage>
</organism>
<feature type="transmembrane region" description="Helical" evidence="2">
    <location>
        <begin position="712"/>
        <end position="736"/>
    </location>
</feature>